<dbReference type="EMBL" id="WTYJ01000002">
    <property type="protein sequence ID" value="MXO99839.1"/>
    <property type="molecule type" value="Genomic_DNA"/>
</dbReference>
<proteinExistence type="predicted"/>
<accession>A0A6I4TXE4</accession>
<dbReference type="RefSeq" id="WP_161391531.1">
    <property type="nucleotide sequence ID" value="NZ_JBHSCP010000001.1"/>
</dbReference>
<dbReference type="InterPro" id="IPR018958">
    <property type="entry name" value="Knr4/Smi1-like_dom"/>
</dbReference>
<name>A0A6I4TXE4_9SPHN</name>
<evidence type="ECO:0000313" key="3">
    <source>
        <dbReference type="Proteomes" id="UP000469430"/>
    </source>
</evidence>
<reference evidence="2 3" key="1">
    <citation type="submission" date="2019-12" db="EMBL/GenBank/DDBJ databases">
        <title>Genomic-based taxomic classification of the family Erythrobacteraceae.</title>
        <authorList>
            <person name="Xu L."/>
        </authorList>
    </citation>
    <scope>NUCLEOTIDE SEQUENCE [LARGE SCALE GENOMIC DNA]</scope>
    <source>
        <strain evidence="2 3">S36</strain>
    </source>
</reference>
<protein>
    <submittedName>
        <fullName evidence="2">SMI1/KNR4 family protein</fullName>
    </submittedName>
</protein>
<dbReference type="AlphaFoldDB" id="A0A6I4TXE4"/>
<evidence type="ECO:0000259" key="1">
    <source>
        <dbReference type="Pfam" id="PF09346"/>
    </source>
</evidence>
<sequence length="182" mass="20155">MTPIAYLEAIRAAYAQFDAAFELHQPLSPEDTALTLGKLELPHWLAELWRVADGGPSWQPVFTRPNYFTGADFLPLAEALALRDRLRGIAGNFVGWQEDKPRDPRVRPGWFLDGWVPFAAFGGSTIVLFADCDPAPGGLVGQVIAYVHDPDQITLLAPDGESYLAQSLAWFLEQAEEFVPEE</sequence>
<organism evidence="2 3">
    <name type="scientific">Croceibacterium xixiisoli</name>
    <dbReference type="NCBI Taxonomy" id="1476466"/>
    <lineage>
        <taxon>Bacteria</taxon>
        <taxon>Pseudomonadati</taxon>
        <taxon>Pseudomonadota</taxon>
        <taxon>Alphaproteobacteria</taxon>
        <taxon>Sphingomonadales</taxon>
        <taxon>Erythrobacteraceae</taxon>
        <taxon>Croceibacterium</taxon>
    </lineage>
</organism>
<dbReference type="OrthoDB" id="7593948at2"/>
<evidence type="ECO:0000313" key="2">
    <source>
        <dbReference type="EMBL" id="MXO99839.1"/>
    </source>
</evidence>
<dbReference type="Pfam" id="PF09346">
    <property type="entry name" value="SMI1_KNR4"/>
    <property type="match status" value="1"/>
</dbReference>
<comment type="caution">
    <text evidence="2">The sequence shown here is derived from an EMBL/GenBank/DDBJ whole genome shotgun (WGS) entry which is preliminary data.</text>
</comment>
<dbReference type="Proteomes" id="UP000469430">
    <property type="component" value="Unassembled WGS sequence"/>
</dbReference>
<feature type="domain" description="Knr4/Smi1-like" evidence="1">
    <location>
        <begin position="39"/>
        <end position="165"/>
    </location>
</feature>
<gene>
    <name evidence="2" type="ORF">GRI97_12670</name>
</gene>
<keyword evidence="3" id="KW-1185">Reference proteome</keyword>